<evidence type="ECO:0000259" key="1">
    <source>
        <dbReference type="Pfam" id="PF13581"/>
    </source>
</evidence>
<name>A0ABS1CFK0_9GAMM</name>
<dbReference type="Proteomes" id="UP000748752">
    <property type="component" value="Unassembled WGS sequence"/>
</dbReference>
<feature type="domain" description="Histidine kinase/HSP90-like ATPase" evidence="1">
    <location>
        <begin position="28"/>
        <end position="132"/>
    </location>
</feature>
<dbReference type="CDD" id="cd16936">
    <property type="entry name" value="HATPase_RsbW-like"/>
    <property type="match status" value="1"/>
</dbReference>
<organism evidence="2 3">
    <name type="scientific">Thiohalocapsa halophila</name>
    <dbReference type="NCBI Taxonomy" id="69359"/>
    <lineage>
        <taxon>Bacteria</taxon>
        <taxon>Pseudomonadati</taxon>
        <taxon>Pseudomonadota</taxon>
        <taxon>Gammaproteobacteria</taxon>
        <taxon>Chromatiales</taxon>
        <taxon>Chromatiaceae</taxon>
        <taxon>Thiohalocapsa</taxon>
    </lineage>
</organism>
<sequence>MQRVDIAFSTDPDDMAWHGLIETRLMLLARAAGFDELEIFGLQLALVEAVNNIIEHAYDLQPDQPVAISGECSATELLYQLRDHGRPMPLPLPSGEPAATDAAGGRGWQIIRASFPGVAYARHDGVNLLTLRRPLPAPD</sequence>
<proteinExistence type="predicted"/>
<protein>
    <recommendedName>
        <fullName evidence="1">Histidine kinase/HSP90-like ATPase domain-containing protein</fullName>
    </recommendedName>
</protein>
<gene>
    <name evidence="2" type="ORF">CKO31_07530</name>
</gene>
<dbReference type="RefSeq" id="WP_200235609.1">
    <property type="nucleotide sequence ID" value="NZ_NRRV01000013.1"/>
</dbReference>
<evidence type="ECO:0000313" key="3">
    <source>
        <dbReference type="Proteomes" id="UP000748752"/>
    </source>
</evidence>
<keyword evidence="3" id="KW-1185">Reference proteome</keyword>
<comment type="caution">
    <text evidence="2">The sequence shown here is derived from an EMBL/GenBank/DDBJ whole genome shotgun (WGS) entry which is preliminary data.</text>
</comment>
<reference evidence="2 3" key="1">
    <citation type="journal article" date="2020" name="Microorganisms">
        <title>Osmotic Adaptation and Compatible Solute Biosynthesis of Phototrophic Bacteria as Revealed from Genome Analyses.</title>
        <authorList>
            <person name="Imhoff J.F."/>
            <person name="Rahn T."/>
            <person name="Kunzel S."/>
            <person name="Keller A."/>
            <person name="Neulinger S.C."/>
        </authorList>
    </citation>
    <scope>NUCLEOTIDE SEQUENCE [LARGE SCALE GENOMIC DNA]</scope>
    <source>
        <strain evidence="2 3">DSM 6210</strain>
    </source>
</reference>
<dbReference type="InterPro" id="IPR036890">
    <property type="entry name" value="HATPase_C_sf"/>
</dbReference>
<dbReference type="SUPFAM" id="SSF55874">
    <property type="entry name" value="ATPase domain of HSP90 chaperone/DNA topoisomerase II/histidine kinase"/>
    <property type="match status" value="1"/>
</dbReference>
<accession>A0ABS1CFK0</accession>
<dbReference type="Gene3D" id="3.30.565.10">
    <property type="entry name" value="Histidine kinase-like ATPase, C-terminal domain"/>
    <property type="match status" value="1"/>
</dbReference>
<evidence type="ECO:0000313" key="2">
    <source>
        <dbReference type="EMBL" id="MBK1630597.1"/>
    </source>
</evidence>
<dbReference type="EMBL" id="NRRV01000013">
    <property type="protein sequence ID" value="MBK1630597.1"/>
    <property type="molecule type" value="Genomic_DNA"/>
</dbReference>
<dbReference type="InterPro" id="IPR003594">
    <property type="entry name" value="HATPase_dom"/>
</dbReference>
<dbReference type="Pfam" id="PF13581">
    <property type="entry name" value="HATPase_c_2"/>
    <property type="match status" value="1"/>
</dbReference>